<keyword evidence="6" id="KW-0862">Zinc</keyword>
<feature type="signal peptide" evidence="8">
    <location>
        <begin position="1"/>
        <end position="20"/>
    </location>
</feature>
<evidence type="ECO:0000256" key="8">
    <source>
        <dbReference type="SAM" id="SignalP"/>
    </source>
</evidence>
<evidence type="ECO:0000256" key="1">
    <source>
        <dbReference type="ARBA" id="ARBA00001947"/>
    </source>
</evidence>
<dbReference type="Gene3D" id="3.40.390.10">
    <property type="entry name" value="Collagenase (Catalytic Domain)"/>
    <property type="match status" value="1"/>
</dbReference>
<dbReference type="EMBL" id="MU006221">
    <property type="protein sequence ID" value="KAF2829426.1"/>
    <property type="molecule type" value="Genomic_DNA"/>
</dbReference>
<dbReference type="Proteomes" id="UP000799424">
    <property type="component" value="Unassembled WGS sequence"/>
</dbReference>
<organism evidence="9 10">
    <name type="scientific">Ophiobolus disseminans</name>
    <dbReference type="NCBI Taxonomy" id="1469910"/>
    <lineage>
        <taxon>Eukaryota</taxon>
        <taxon>Fungi</taxon>
        <taxon>Dikarya</taxon>
        <taxon>Ascomycota</taxon>
        <taxon>Pezizomycotina</taxon>
        <taxon>Dothideomycetes</taxon>
        <taxon>Pleosporomycetidae</taxon>
        <taxon>Pleosporales</taxon>
        <taxon>Pleosporineae</taxon>
        <taxon>Phaeosphaeriaceae</taxon>
        <taxon>Ophiobolus</taxon>
    </lineage>
</organism>
<keyword evidence="10" id="KW-1185">Reference proteome</keyword>
<sequence>MRSSKWGILCLSLIASYASGSPIINSPTATANLVPDVVKRALGIEPSAYTYGSESINEFSWLGCEWRKISKAFGEIINMVVFALREADAKSDIFKRWFDKSNADDVKNVLSRIINLQPPYNAVPQTKDWVLLKEDTHNKCDAGRRAYSVPKLGRFHFCPDGLLRPQMSSIKRADLEGETGATYSSENIKNLAFTMLHEATHWNKIGDAALGTHISDSARTAGNSHLLPGPTRLINAQNYAFLAAEAYMKVRGCAMIDPPATAPGTDDPDDDEITDAKALSIVYYQFANDTAALTSNHWFFFETPVGGTSETCRLGNTALAKFSTSNALVNPKWPGGTFPVKVDGMGCE</sequence>
<evidence type="ECO:0000256" key="4">
    <source>
        <dbReference type="ARBA" id="ARBA00022723"/>
    </source>
</evidence>
<evidence type="ECO:0000256" key="5">
    <source>
        <dbReference type="ARBA" id="ARBA00022801"/>
    </source>
</evidence>
<comment type="cofactor">
    <cofactor evidence="1">
        <name>Zn(2+)</name>
        <dbReference type="ChEBI" id="CHEBI:29105"/>
    </cofactor>
</comment>
<feature type="chain" id="PRO_5025567166" description="Lysine-specific metallo-endopeptidase domain-containing protein" evidence="8">
    <location>
        <begin position="21"/>
        <end position="348"/>
    </location>
</feature>
<keyword evidence="8" id="KW-0732">Signal</keyword>
<proteinExistence type="inferred from homology"/>
<keyword evidence="4" id="KW-0479">Metal-binding</keyword>
<evidence type="ECO:0000256" key="3">
    <source>
        <dbReference type="ARBA" id="ARBA00022670"/>
    </source>
</evidence>
<name>A0A6A7A8B1_9PLEO</name>
<dbReference type="GO" id="GO:0008237">
    <property type="term" value="F:metallopeptidase activity"/>
    <property type="evidence" value="ECO:0007669"/>
    <property type="project" value="UniProtKB-KW"/>
</dbReference>
<dbReference type="OrthoDB" id="3786334at2759"/>
<evidence type="ECO:0000256" key="6">
    <source>
        <dbReference type="ARBA" id="ARBA00022833"/>
    </source>
</evidence>
<evidence type="ECO:0000313" key="10">
    <source>
        <dbReference type="Proteomes" id="UP000799424"/>
    </source>
</evidence>
<dbReference type="GO" id="GO:0006508">
    <property type="term" value="P:proteolysis"/>
    <property type="evidence" value="ECO:0007669"/>
    <property type="project" value="UniProtKB-KW"/>
</dbReference>
<dbReference type="SUPFAM" id="SSF55486">
    <property type="entry name" value="Metalloproteases ('zincins'), catalytic domain"/>
    <property type="match status" value="1"/>
</dbReference>
<dbReference type="AlphaFoldDB" id="A0A6A7A8B1"/>
<evidence type="ECO:0000256" key="7">
    <source>
        <dbReference type="ARBA" id="ARBA00023049"/>
    </source>
</evidence>
<evidence type="ECO:0008006" key="11">
    <source>
        <dbReference type="Google" id="ProtNLM"/>
    </source>
</evidence>
<dbReference type="GO" id="GO:0046872">
    <property type="term" value="F:metal ion binding"/>
    <property type="evidence" value="ECO:0007669"/>
    <property type="project" value="UniProtKB-KW"/>
</dbReference>
<protein>
    <recommendedName>
        <fullName evidence="11">Lysine-specific metallo-endopeptidase domain-containing protein</fullName>
    </recommendedName>
</protein>
<dbReference type="InterPro" id="IPR050414">
    <property type="entry name" value="Fungal_M35_metalloproteases"/>
</dbReference>
<accession>A0A6A7A8B1</accession>
<reference evidence="9" key="1">
    <citation type="journal article" date="2020" name="Stud. Mycol.">
        <title>101 Dothideomycetes genomes: a test case for predicting lifestyles and emergence of pathogens.</title>
        <authorList>
            <person name="Haridas S."/>
            <person name="Albert R."/>
            <person name="Binder M."/>
            <person name="Bloem J."/>
            <person name="Labutti K."/>
            <person name="Salamov A."/>
            <person name="Andreopoulos B."/>
            <person name="Baker S."/>
            <person name="Barry K."/>
            <person name="Bills G."/>
            <person name="Bluhm B."/>
            <person name="Cannon C."/>
            <person name="Castanera R."/>
            <person name="Culley D."/>
            <person name="Daum C."/>
            <person name="Ezra D."/>
            <person name="Gonzalez J."/>
            <person name="Henrissat B."/>
            <person name="Kuo A."/>
            <person name="Liang C."/>
            <person name="Lipzen A."/>
            <person name="Lutzoni F."/>
            <person name="Magnuson J."/>
            <person name="Mondo S."/>
            <person name="Nolan M."/>
            <person name="Ohm R."/>
            <person name="Pangilinan J."/>
            <person name="Park H.-J."/>
            <person name="Ramirez L."/>
            <person name="Alfaro M."/>
            <person name="Sun H."/>
            <person name="Tritt A."/>
            <person name="Yoshinaga Y."/>
            <person name="Zwiers L.-H."/>
            <person name="Turgeon B."/>
            <person name="Goodwin S."/>
            <person name="Spatafora J."/>
            <person name="Crous P."/>
            <person name="Grigoriev I."/>
        </authorList>
    </citation>
    <scope>NUCLEOTIDE SEQUENCE</scope>
    <source>
        <strain evidence="9">CBS 113818</strain>
    </source>
</reference>
<gene>
    <name evidence="9" type="ORF">CC86DRAFT_465039</name>
</gene>
<evidence type="ECO:0000256" key="2">
    <source>
        <dbReference type="ARBA" id="ARBA00010279"/>
    </source>
</evidence>
<keyword evidence="5" id="KW-0378">Hydrolase</keyword>
<dbReference type="InterPro" id="IPR024079">
    <property type="entry name" value="MetalloPept_cat_dom_sf"/>
</dbReference>
<comment type="similarity">
    <text evidence="2">Belongs to the peptidase M35 family.</text>
</comment>
<dbReference type="PANTHER" id="PTHR37016">
    <property type="match status" value="1"/>
</dbReference>
<dbReference type="PANTHER" id="PTHR37016:SF3">
    <property type="entry name" value="NEUTRAL PROTEASE 2-RELATED"/>
    <property type="match status" value="1"/>
</dbReference>
<evidence type="ECO:0000313" key="9">
    <source>
        <dbReference type="EMBL" id="KAF2829426.1"/>
    </source>
</evidence>
<keyword evidence="7" id="KW-0482">Metalloprotease</keyword>
<keyword evidence="3" id="KW-0645">Protease</keyword>